<keyword evidence="2" id="KW-1185">Reference proteome</keyword>
<organism evidence="1 2">
    <name type="scientific">Trifolium medium</name>
    <dbReference type="NCBI Taxonomy" id="97028"/>
    <lineage>
        <taxon>Eukaryota</taxon>
        <taxon>Viridiplantae</taxon>
        <taxon>Streptophyta</taxon>
        <taxon>Embryophyta</taxon>
        <taxon>Tracheophyta</taxon>
        <taxon>Spermatophyta</taxon>
        <taxon>Magnoliopsida</taxon>
        <taxon>eudicotyledons</taxon>
        <taxon>Gunneridae</taxon>
        <taxon>Pentapetalae</taxon>
        <taxon>rosids</taxon>
        <taxon>fabids</taxon>
        <taxon>Fabales</taxon>
        <taxon>Fabaceae</taxon>
        <taxon>Papilionoideae</taxon>
        <taxon>50 kb inversion clade</taxon>
        <taxon>NPAAA clade</taxon>
        <taxon>Hologalegina</taxon>
        <taxon>IRL clade</taxon>
        <taxon>Trifolieae</taxon>
        <taxon>Trifolium</taxon>
    </lineage>
</organism>
<name>A0A392P0G0_9FABA</name>
<dbReference type="EMBL" id="LXQA010058956">
    <property type="protein sequence ID" value="MCI05531.1"/>
    <property type="molecule type" value="Genomic_DNA"/>
</dbReference>
<dbReference type="Proteomes" id="UP000265520">
    <property type="component" value="Unassembled WGS sequence"/>
</dbReference>
<accession>A0A392P0G0</accession>
<dbReference type="AlphaFoldDB" id="A0A392P0G0"/>
<comment type="caution">
    <text evidence="1">The sequence shown here is derived from an EMBL/GenBank/DDBJ whole genome shotgun (WGS) entry which is preliminary data.</text>
</comment>
<reference evidence="1 2" key="1">
    <citation type="journal article" date="2018" name="Front. Plant Sci.">
        <title>Red Clover (Trifolium pratense) and Zigzag Clover (T. medium) - A Picture of Genomic Similarities and Differences.</title>
        <authorList>
            <person name="Dluhosova J."/>
            <person name="Istvanek J."/>
            <person name="Nedelnik J."/>
            <person name="Repkova J."/>
        </authorList>
    </citation>
    <scope>NUCLEOTIDE SEQUENCE [LARGE SCALE GENOMIC DNA]</scope>
    <source>
        <strain evidence="2">cv. 10/8</strain>
        <tissue evidence="1">Leaf</tissue>
    </source>
</reference>
<evidence type="ECO:0000313" key="1">
    <source>
        <dbReference type="EMBL" id="MCI05531.1"/>
    </source>
</evidence>
<protein>
    <submittedName>
        <fullName evidence="1">Endo-13(4)-beta-glucanase 1-like</fullName>
    </submittedName>
</protein>
<sequence>MPFVSLSSNDNLTKFTFHLNNDQTWLGLGPRSVLLLKVSSSILSSANLGDAVLRESYSVEYKFEKKGSGDFLMLALSSSSSAFF</sequence>
<evidence type="ECO:0000313" key="2">
    <source>
        <dbReference type="Proteomes" id="UP000265520"/>
    </source>
</evidence>
<proteinExistence type="predicted"/>